<dbReference type="GO" id="GO:0004364">
    <property type="term" value="F:glutathione transferase activity"/>
    <property type="evidence" value="ECO:0007669"/>
    <property type="project" value="UniProtKB-EC"/>
</dbReference>
<dbReference type="EMBL" id="BPQB01000019">
    <property type="protein sequence ID" value="GJE90968.1"/>
    <property type="molecule type" value="Genomic_DNA"/>
</dbReference>
<dbReference type="InterPro" id="IPR010987">
    <property type="entry name" value="Glutathione-S-Trfase_C-like"/>
</dbReference>
<evidence type="ECO:0000259" key="7">
    <source>
        <dbReference type="PROSITE" id="PS50404"/>
    </source>
</evidence>
<dbReference type="AlphaFoldDB" id="A0A9P3G9U4"/>
<organism evidence="9 10">
    <name type="scientific">Phanerochaete sordida</name>
    <dbReference type="NCBI Taxonomy" id="48140"/>
    <lineage>
        <taxon>Eukaryota</taxon>
        <taxon>Fungi</taxon>
        <taxon>Dikarya</taxon>
        <taxon>Basidiomycota</taxon>
        <taxon>Agaricomycotina</taxon>
        <taxon>Agaricomycetes</taxon>
        <taxon>Polyporales</taxon>
        <taxon>Phanerochaetaceae</taxon>
        <taxon>Phanerochaete</taxon>
    </lineage>
</organism>
<dbReference type="EC" id="2.5.1.18" evidence="2"/>
<dbReference type="PROSITE" id="PS50404">
    <property type="entry name" value="GST_NTER"/>
    <property type="match status" value="1"/>
</dbReference>
<dbReference type="GO" id="GO:0005634">
    <property type="term" value="C:nucleus"/>
    <property type="evidence" value="ECO:0007669"/>
    <property type="project" value="UniProtKB-ARBA"/>
</dbReference>
<comment type="catalytic activity">
    <reaction evidence="4">
        <text>RX + glutathione = an S-substituted glutathione + a halide anion + H(+)</text>
        <dbReference type="Rhea" id="RHEA:16437"/>
        <dbReference type="ChEBI" id="CHEBI:15378"/>
        <dbReference type="ChEBI" id="CHEBI:16042"/>
        <dbReference type="ChEBI" id="CHEBI:17792"/>
        <dbReference type="ChEBI" id="CHEBI:57925"/>
        <dbReference type="ChEBI" id="CHEBI:90779"/>
        <dbReference type="EC" id="2.5.1.18"/>
    </reaction>
</comment>
<dbReference type="InterPro" id="IPR036249">
    <property type="entry name" value="Thioredoxin-like_sf"/>
</dbReference>
<dbReference type="CDD" id="cd03048">
    <property type="entry name" value="GST_N_Ure2p_like"/>
    <property type="match status" value="1"/>
</dbReference>
<gene>
    <name evidence="9" type="ORF">PsYK624_071150</name>
</gene>
<evidence type="ECO:0000256" key="5">
    <source>
        <dbReference type="ARBA" id="ARBA00060024"/>
    </source>
</evidence>
<protein>
    <recommendedName>
        <fullName evidence="2">glutathione transferase</fullName>
        <ecNumber evidence="2">2.5.1.18</ecNumber>
    </recommendedName>
</protein>
<dbReference type="SFLD" id="SFLDG01151">
    <property type="entry name" value="Main.2:_Nu-like"/>
    <property type="match status" value="1"/>
</dbReference>
<name>A0A9P3G9U4_9APHY</name>
<dbReference type="InterPro" id="IPR004046">
    <property type="entry name" value="GST_C"/>
</dbReference>
<proteinExistence type="inferred from homology"/>
<comment type="function">
    <text evidence="5">Involved in the oxidative stress response and detoxification.</text>
</comment>
<evidence type="ECO:0000256" key="4">
    <source>
        <dbReference type="ARBA" id="ARBA00047960"/>
    </source>
</evidence>
<dbReference type="PROSITE" id="PS50405">
    <property type="entry name" value="GST_CTER"/>
    <property type="match status" value="1"/>
</dbReference>
<evidence type="ECO:0000256" key="2">
    <source>
        <dbReference type="ARBA" id="ARBA00012452"/>
    </source>
</evidence>
<dbReference type="Gene3D" id="1.20.1050.130">
    <property type="match status" value="1"/>
</dbReference>
<evidence type="ECO:0000256" key="3">
    <source>
        <dbReference type="ARBA" id="ARBA00022679"/>
    </source>
</evidence>
<dbReference type="OrthoDB" id="422574at2759"/>
<keyword evidence="3" id="KW-0808">Transferase</keyword>
<dbReference type="InterPro" id="IPR040079">
    <property type="entry name" value="Glutathione_S-Trfase"/>
</dbReference>
<evidence type="ECO:0000313" key="10">
    <source>
        <dbReference type="Proteomes" id="UP000703269"/>
    </source>
</evidence>
<dbReference type="Proteomes" id="UP000703269">
    <property type="component" value="Unassembled WGS sequence"/>
</dbReference>
<accession>A0A9P3G9U4</accession>
<dbReference type="SUPFAM" id="SSF47616">
    <property type="entry name" value="GST C-terminal domain-like"/>
    <property type="match status" value="1"/>
</dbReference>
<dbReference type="InterPro" id="IPR004045">
    <property type="entry name" value="Glutathione_S-Trfase_N"/>
</dbReference>
<reference evidence="9 10" key="1">
    <citation type="submission" date="2021-08" db="EMBL/GenBank/DDBJ databases">
        <title>Draft Genome Sequence of Phanerochaete sordida strain YK-624.</title>
        <authorList>
            <person name="Mori T."/>
            <person name="Dohra H."/>
            <person name="Suzuki T."/>
            <person name="Kawagishi H."/>
            <person name="Hirai H."/>
        </authorList>
    </citation>
    <scope>NUCLEOTIDE SEQUENCE [LARGE SCALE GENOMIC DNA]</scope>
    <source>
        <strain evidence="9 10">YK-624</strain>
    </source>
</reference>
<dbReference type="SFLD" id="SFLDS00019">
    <property type="entry name" value="Glutathione_Transferase_(cytos"/>
    <property type="match status" value="1"/>
</dbReference>
<evidence type="ECO:0000256" key="6">
    <source>
        <dbReference type="RuleBase" id="RU003494"/>
    </source>
</evidence>
<dbReference type="Pfam" id="PF00043">
    <property type="entry name" value="GST_C"/>
    <property type="match status" value="1"/>
</dbReference>
<evidence type="ECO:0000259" key="8">
    <source>
        <dbReference type="PROSITE" id="PS50405"/>
    </source>
</evidence>
<dbReference type="Pfam" id="PF02798">
    <property type="entry name" value="GST_N"/>
    <property type="match status" value="1"/>
</dbReference>
<dbReference type="FunFam" id="3.40.30.10:FF:000039">
    <property type="entry name" value="Glutathione S-transferase domain"/>
    <property type="match status" value="1"/>
</dbReference>
<keyword evidence="10" id="KW-1185">Reference proteome</keyword>
<dbReference type="InterPro" id="IPR036282">
    <property type="entry name" value="Glutathione-S-Trfase_C_sf"/>
</dbReference>
<dbReference type="GO" id="GO:0005737">
    <property type="term" value="C:cytoplasm"/>
    <property type="evidence" value="ECO:0007669"/>
    <property type="project" value="UniProtKB-ARBA"/>
</dbReference>
<dbReference type="PANTHER" id="PTHR44051:SF3">
    <property type="entry name" value="TRANSCRIPTIONAL REGULATOR URE2"/>
    <property type="match status" value="1"/>
</dbReference>
<sequence>MSHGKQFTLYTHDRGPNGWKVAFVLEELGLTYESKFLDFNAGEHKGPEYLKLNPNGRIPALVDHKNNDFIIWESNAVIQYLVDRYDTAHKISVAPGTDEYYTQLQWLYFQASGQGPYFGQVAWFVVYHPEKVPSAVERYRNEVRRVLGVLESVLSKQEYLVAGKPTVADLAFLTWNNIAETFLLENFDFAKEFPATAKWHKKLLERPAIVKVLDDKAKVAAAHQ</sequence>
<comment type="caution">
    <text evidence="9">The sequence shown here is derived from an EMBL/GenBank/DDBJ whole genome shotgun (WGS) entry which is preliminary data.</text>
</comment>
<dbReference type="SFLD" id="SFLDG00358">
    <property type="entry name" value="Main_(cytGST)"/>
    <property type="match status" value="1"/>
</dbReference>
<dbReference type="PANTHER" id="PTHR44051">
    <property type="entry name" value="GLUTATHIONE S-TRANSFERASE-RELATED"/>
    <property type="match status" value="1"/>
</dbReference>
<evidence type="ECO:0000256" key="1">
    <source>
        <dbReference type="ARBA" id="ARBA00007409"/>
    </source>
</evidence>
<feature type="domain" description="GST N-terminal" evidence="7">
    <location>
        <begin position="5"/>
        <end position="89"/>
    </location>
</feature>
<dbReference type="FunFam" id="1.20.1050.130:FF:000016">
    <property type="entry name" value="Glutathione S-transferase 1"/>
    <property type="match status" value="1"/>
</dbReference>
<dbReference type="SUPFAM" id="SSF52833">
    <property type="entry name" value="Thioredoxin-like"/>
    <property type="match status" value="1"/>
</dbReference>
<comment type="similarity">
    <text evidence="1 6">Belongs to the GST superfamily.</text>
</comment>
<feature type="domain" description="GST C-terminal" evidence="8">
    <location>
        <begin position="96"/>
        <end position="222"/>
    </location>
</feature>
<evidence type="ECO:0000313" key="9">
    <source>
        <dbReference type="EMBL" id="GJE90968.1"/>
    </source>
</evidence>